<gene>
    <name evidence="2" type="ORF">ABEB36_003802</name>
</gene>
<evidence type="ECO:0000313" key="3">
    <source>
        <dbReference type="Proteomes" id="UP001566132"/>
    </source>
</evidence>
<accession>A0ABD1F4B0</accession>
<protein>
    <recommendedName>
        <fullName evidence="4">BEN domain-containing protein</fullName>
    </recommendedName>
</protein>
<dbReference type="EMBL" id="JBDJPC010000003">
    <property type="protein sequence ID" value="KAL1508993.1"/>
    <property type="molecule type" value="Genomic_DNA"/>
</dbReference>
<evidence type="ECO:0000256" key="1">
    <source>
        <dbReference type="SAM" id="MobiDB-lite"/>
    </source>
</evidence>
<dbReference type="AlphaFoldDB" id="A0ABD1F4B0"/>
<dbReference type="Proteomes" id="UP001566132">
    <property type="component" value="Unassembled WGS sequence"/>
</dbReference>
<reference evidence="2 3" key="1">
    <citation type="submission" date="2024-05" db="EMBL/GenBank/DDBJ databases">
        <title>Genetic variation in Jamaican populations of the coffee berry borer (Hypothenemus hampei).</title>
        <authorList>
            <person name="Errbii M."/>
            <person name="Myrie A."/>
        </authorList>
    </citation>
    <scope>NUCLEOTIDE SEQUENCE [LARGE SCALE GENOMIC DNA]</scope>
    <source>
        <strain evidence="2">JA-Hopewell-2020-01-JO</strain>
        <tissue evidence="2">Whole body</tissue>
    </source>
</reference>
<feature type="region of interest" description="Disordered" evidence="1">
    <location>
        <begin position="1"/>
        <end position="43"/>
    </location>
</feature>
<organism evidence="2 3">
    <name type="scientific">Hypothenemus hampei</name>
    <name type="common">Coffee berry borer</name>
    <dbReference type="NCBI Taxonomy" id="57062"/>
    <lineage>
        <taxon>Eukaryota</taxon>
        <taxon>Metazoa</taxon>
        <taxon>Ecdysozoa</taxon>
        <taxon>Arthropoda</taxon>
        <taxon>Hexapoda</taxon>
        <taxon>Insecta</taxon>
        <taxon>Pterygota</taxon>
        <taxon>Neoptera</taxon>
        <taxon>Endopterygota</taxon>
        <taxon>Coleoptera</taxon>
        <taxon>Polyphaga</taxon>
        <taxon>Cucujiformia</taxon>
        <taxon>Curculionidae</taxon>
        <taxon>Scolytinae</taxon>
        <taxon>Hypothenemus</taxon>
    </lineage>
</organism>
<evidence type="ECO:0008006" key="4">
    <source>
        <dbReference type="Google" id="ProtNLM"/>
    </source>
</evidence>
<name>A0ABD1F4B0_HYPHA</name>
<comment type="caution">
    <text evidence="2">The sequence shown here is derived from an EMBL/GenBank/DDBJ whole genome shotgun (WGS) entry which is preliminary data.</text>
</comment>
<proteinExistence type="predicted"/>
<sequence>MDGHLAKFCQNNRSGSTVSPSGNENSAQGSQKNTDGPLGQATFLKPLDYVSDSSQGVLEKSFEHEDSVPGNKRAASSSLSINSENVLLATDTITTQNKKPTKKKRKNQEEVGILETENILREKLSLLKPMIDDGRSKEDKGENKEYPLNFEAFTKFLVNAYGKNNMEIKELCEQENLDTSDIVTMIYSAYPHLNDRALKNRCTRIRNRLQNIITGGISTDDFLSSDQDSTY</sequence>
<feature type="compositionally biased region" description="Polar residues" evidence="1">
    <location>
        <begin position="9"/>
        <end position="34"/>
    </location>
</feature>
<keyword evidence="3" id="KW-1185">Reference proteome</keyword>
<evidence type="ECO:0000313" key="2">
    <source>
        <dbReference type="EMBL" id="KAL1508993.1"/>
    </source>
</evidence>